<evidence type="ECO:0000313" key="9">
    <source>
        <dbReference type="Proteomes" id="UP000026960"/>
    </source>
</evidence>
<evidence type="ECO:0000313" key="8">
    <source>
        <dbReference type="EnsemblPlants" id="OBART04G13630.1"/>
    </source>
</evidence>
<protein>
    <recommendedName>
        <fullName evidence="10">Major facilitator superfamily (MFS) profile domain-containing protein</fullName>
    </recommendedName>
</protein>
<sequence length="587" mass="61872">MDVESRASSSPPPDAAADAAVDWRGRPCEPRRHGGMRAAVFVLGIQAFEIMAIAAVGNNLITYVFGEMHFPLSQAANVVTNFVGTIFLLSLLGGFLSDSYLGCFWTMLIFGFVELSGFILLSVQAHLPQLKPPPCNMAATDGGCEQARGIKASIFFAALYLVALGSGCLKPNMIAHGADQFAAAADGGGAAAADNAKRLSTYFNSAYFSFCAGELVALTALVWVQTHSGMDVGFGISAAAMAAGLVSLVSGAAFYRNKPPQGSIFTPIARVFVAAYTKRKQICPSSSSDPVNAGVCEPAHLAGGSFRHASKFRFLDKACIRAAEQGPNTKPESPWRLCTAAEVRQAKTLLAVAPIFACTIVFNTVLAQLQTFSVQQGSAMDTALGGAGSSFRIPPASLQAIPYAMLLALVPAYELLLVPLMRRATGARSGITPLQRIGVGLCTVPLSMVAAATFLVFGVSEMFTAVGLIEFFYKQARGAGMQSFLTALTYCSYAFGFYLSSVLVSLVNRVTASRGGGGHGGWLGDNDLDKDRLDLFYWMLAVLSVINFFCYLLCARWYNSGGADDGCDASASAQVAAEGDGNGKEII</sequence>
<feature type="transmembrane region" description="Helical" evidence="7">
    <location>
        <begin position="103"/>
        <end position="123"/>
    </location>
</feature>
<keyword evidence="9" id="KW-1185">Reference proteome</keyword>
<feature type="transmembrane region" description="Helical" evidence="7">
    <location>
        <begin position="430"/>
        <end position="448"/>
    </location>
</feature>
<dbReference type="PaxDb" id="65489-OBART04G13630.1"/>
<feature type="transmembrane region" description="Helical" evidence="7">
    <location>
        <begin position="150"/>
        <end position="169"/>
    </location>
</feature>
<evidence type="ECO:0000256" key="3">
    <source>
        <dbReference type="ARBA" id="ARBA00022692"/>
    </source>
</evidence>
<name>A0A0D3FW73_9ORYZ</name>
<dbReference type="InterPro" id="IPR036259">
    <property type="entry name" value="MFS_trans_sf"/>
</dbReference>
<accession>A0A0D3FW73</accession>
<feature type="transmembrane region" description="Helical" evidence="7">
    <location>
        <begin position="349"/>
        <end position="369"/>
    </location>
</feature>
<evidence type="ECO:0000256" key="5">
    <source>
        <dbReference type="ARBA" id="ARBA00023136"/>
    </source>
</evidence>
<dbReference type="eggNOG" id="KOG1237">
    <property type="taxonomic scope" value="Eukaryota"/>
</dbReference>
<keyword evidence="4 7" id="KW-1133">Transmembrane helix</keyword>
<dbReference type="HOGENOM" id="CLU_009313_4_0_1"/>
<dbReference type="PANTHER" id="PTHR11654">
    <property type="entry name" value="OLIGOPEPTIDE TRANSPORTER-RELATED"/>
    <property type="match status" value="1"/>
</dbReference>
<feature type="transmembrane region" description="Helical" evidence="7">
    <location>
        <begin position="78"/>
        <end position="96"/>
    </location>
</feature>
<feature type="transmembrane region" description="Helical" evidence="7">
    <location>
        <begin position="232"/>
        <end position="255"/>
    </location>
</feature>
<dbReference type="GO" id="GO:0016020">
    <property type="term" value="C:membrane"/>
    <property type="evidence" value="ECO:0007669"/>
    <property type="project" value="UniProtKB-SubCell"/>
</dbReference>
<dbReference type="Pfam" id="PF00854">
    <property type="entry name" value="PTR2"/>
    <property type="match status" value="1"/>
</dbReference>
<comment type="subcellular location">
    <subcellularLocation>
        <location evidence="1">Membrane</location>
        <topology evidence="1">Multi-pass membrane protein</topology>
    </subcellularLocation>
</comment>
<reference evidence="8" key="2">
    <citation type="submission" date="2015-03" db="UniProtKB">
        <authorList>
            <consortium name="EnsemblPlants"/>
        </authorList>
    </citation>
    <scope>IDENTIFICATION</scope>
</reference>
<feature type="transmembrane region" description="Helical" evidence="7">
    <location>
        <begin position="400"/>
        <end position="418"/>
    </location>
</feature>
<proteinExistence type="inferred from homology"/>
<keyword evidence="5 7" id="KW-0472">Membrane</keyword>
<dbReference type="Proteomes" id="UP000026960">
    <property type="component" value="Chromosome 4"/>
</dbReference>
<dbReference type="SUPFAM" id="SSF103473">
    <property type="entry name" value="MFS general substrate transporter"/>
    <property type="match status" value="1"/>
</dbReference>
<evidence type="ECO:0000256" key="6">
    <source>
        <dbReference type="SAM" id="MobiDB-lite"/>
    </source>
</evidence>
<feature type="transmembrane region" description="Helical" evidence="7">
    <location>
        <begin position="485"/>
        <end position="507"/>
    </location>
</feature>
<evidence type="ECO:0000256" key="2">
    <source>
        <dbReference type="ARBA" id="ARBA00005982"/>
    </source>
</evidence>
<dbReference type="AlphaFoldDB" id="A0A0D3FW73"/>
<evidence type="ECO:0000256" key="7">
    <source>
        <dbReference type="SAM" id="Phobius"/>
    </source>
</evidence>
<feature type="transmembrane region" description="Helical" evidence="7">
    <location>
        <begin position="40"/>
        <end position="66"/>
    </location>
</feature>
<organism evidence="8">
    <name type="scientific">Oryza barthii</name>
    <dbReference type="NCBI Taxonomy" id="65489"/>
    <lineage>
        <taxon>Eukaryota</taxon>
        <taxon>Viridiplantae</taxon>
        <taxon>Streptophyta</taxon>
        <taxon>Embryophyta</taxon>
        <taxon>Tracheophyta</taxon>
        <taxon>Spermatophyta</taxon>
        <taxon>Magnoliopsida</taxon>
        <taxon>Liliopsida</taxon>
        <taxon>Poales</taxon>
        <taxon>Poaceae</taxon>
        <taxon>BOP clade</taxon>
        <taxon>Oryzoideae</taxon>
        <taxon>Oryzeae</taxon>
        <taxon>Oryzinae</taxon>
        <taxon>Oryza</taxon>
    </lineage>
</organism>
<dbReference type="Gene3D" id="1.20.1250.20">
    <property type="entry name" value="MFS general substrate transporter like domains"/>
    <property type="match status" value="1"/>
</dbReference>
<evidence type="ECO:0000256" key="1">
    <source>
        <dbReference type="ARBA" id="ARBA00004141"/>
    </source>
</evidence>
<keyword evidence="3 7" id="KW-0812">Transmembrane</keyword>
<reference evidence="8" key="1">
    <citation type="journal article" date="2009" name="Rice">
        <title>De Novo Next Generation Sequencing of Plant Genomes.</title>
        <authorList>
            <person name="Rounsley S."/>
            <person name="Marri P.R."/>
            <person name="Yu Y."/>
            <person name="He R."/>
            <person name="Sisneros N."/>
            <person name="Goicoechea J.L."/>
            <person name="Lee S.J."/>
            <person name="Angelova A."/>
            <person name="Kudrna D."/>
            <person name="Luo M."/>
            <person name="Affourtit J."/>
            <person name="Desany B."/>
            <person name="Knight J."/>
            <person name="Niazi F."/>
            <person name="Egholm M."/>
            <person name="Wing R.A."/>
        </authorList>
    </citation>
    <scope>NUCLEOTIDE SEQUENCE [LARGE SCALE GENOMIC DNA]</scope>
    <source>
        <strain evidence="8">cv. IRGC 105608</strain>
    </source>
</reference>
<evidence type="ECO:0008006" key="10">
    <source>
        <dbReference type="Google" id="ProtNLM"/>
    </source>
</evidence>
<dbReference type="EnsemblPlants" id="OBART04G13630.1">
    <property type="protein sequence ID" value="OBART04G13630.1"/>
    <property type="gene ID" value="OBART04G13630"/>
</dbReference>
<feature type="transmembrane region" description="Helical" evidence="7">
    <location>
        <begin position="535"/>
        <end position="554"/>
    </location>
</feature>
<dbReference type="InterPro" id="IPR000109">
    <property type="entry name" value="POT_fam"/>
</dbReference>
<comment type="similarity">
    <text evidence="2">Belongs to the major facilitator superfamily. Proton-dependent oligopeptide transporter (POT/PTR) (TC 2.A.17) family.</text>
</comment>
<dbReference type="Gramene" id="OBART04G13630.1">
    <property type="protein sequence ID" value="OBART04G13630.1"/>
    <property type="gene ID" value="OBART04G13630"/>
</dbReference>
<feature type="region of interest" description="Disordered" evidence="6">
    <location>
        <begin position="1"/>
        <end position="21"/>
    </location>
</feature>
<evidence type="ECO:0000256" key="4">
    <source>
        <dbReference type="ARBA" id="ARBA00022989"/>
    </source>
</evidence>
<feature type="transmembrane region" description="Helical" evidence="7">
    <location>
        <begin position="206"/>
        <end position="226"/>
    </location>
</feature>
<dbReference type="GO" id="GO:0022857">
    <property type="term" value="F:transmembrane transporter activity"/>
    <property type="evidence" value="ECO:0007669"/>
    <property type="project" value="InterPro"/>
</dbReference>